<accession>A0A8S5R5Y4</accession>
<sequence length="35" mass="4166">MQEQMFYNNTIATSVISCNKGDIWRMRTINKRLSD</sequence>
<dbReference type="EMBL" id="BK015823">
    <property type="protein sequence ID" value="DAE26823.1"/>
    <property type="molecule type" value="Genomic_DNA"/>
</dbReference>
<reference evidence="1" key="1">
    <citation type="journal article" date="2021" name="Proc. Natl. Acad. Sci. U.S.A.">
        <title>A Catalog of Tens of Thousands of Viruses from Human Metagenomes Reveals Hidden Associations with Chronic Diseases.</title>
        <authorList>
            <person name="Tisza M.J."/>
            <person name="Buck C.B."/>
        </authorList>
    </citation>
    <scope>NUCLEOTIDE SEQUENCE</scope>
    <source>
        <strain evidence="1">CtCsQ3</strain>
    </source>
</reference>
<name>A0A8S5R5Y4_9VIRU</name>
<proteinExistence type="predicted"/>
<evidence type="ECO:0000313" key="1">
    <source>
        <dbReference type="EMBL" id="DAE26823.1"/>
    </source>
</evidence>
<protein>
    <submittedName>
        <fullName evidence="1">Uncharacterized protein</fullName>
    </submittedName>
</protein>
<organism evidence="1">
    <name type="scientific">virus sp. ctCsQ3</name>
    <dbReference type="NCBI Taxonomy" id="2826794"/>
    <lineage>
        <taxon>Viruses</taxon>
    </lineage>
</organism>